<dbReference type="SUPFAM" id="SSF52402">
    <property type="entry name" value="Adenine nucleotide alpha hydrolases-like"/>
    <property type="match status" value="2"/>
</dbReference>
<name>A0ABR6VVD2_9BACT</name>
<evidence type="ECO:0000313" key="4">
    <source>
        <dbReference type="Proteomes" id="UP000659698"/>
    </source>
</evidence>
<comment type="similarity">
    <text evidence="1">Belongs to the universal stress protein A family.</text>
</comment>
<organism evidence="3 4">
    <name type="scientific">Rufibacter sediminis</name>
    <dbReference type="NCBI Taxonomy" id="2762756"/>
    <lineage>
        <taxon>Bacteria</taxon>
        <taxon>Pseudomonadati</taxon>
        <taxon>Bacteroidota</taxon>
        <taxon>Cytophagia</taxon>
        <taxon>Cytophagales</taxon>
        <taxon>Hymenobacteraceae</taxon>
        <taxon>Rufibacter</taxon>
    </lineage>
</organism>
<evidence type="ECO:0000313" key="3">
    <source>
        <dbReference type="EMBL" id="MBC3541144.1"/>
    </source>
</evidence>
<dbReference type="InterPro" id="IPR006016">
    <property type="entry name" value="UspA"/>
</dbReference>
<comment type="caution">
    <text evidence="3">The sequence shown here is derived from an EMBL/GenBank/DDBJ whole genome shotgun (WGS) entry which is preliminary data.</text>
</comment>
<dbReference type="RefSeq" id="WP_186639722.1">
    <property type="nucleotide sequence ID" value="NZ_JACOAF010000037.1"/>
</dbReference>
<dbReference type="PANTHER" id="PTHR46268">
    <property type="entry name" value="STRESS RESPONSE PROTEIN NHAX"/>
    <property type="match status" value="1"/>
</dbReference>
<dbReference type="Pfam" id="PF00582">
    <property type="entry name" value="Usp"/>
    <property type="match status" value="1"/>
</dbReference>
<dbReference type="Gene3D" id="3.40.50.12370">
    <property type="match status" value="1"/>
</dbReference>
<protein>
    <submittedName>
        <fullName evidence="3">Universal stress protein</fullName>
    </submittedName>
</protein>
<keyword evidence="4" id="KW-1185">Reference proteome</keyword>
<sequence length="281" mass="31755">MTTILCPTDFSKSSKNAIHYADEIAQRINSHVLLFHNIPEPVSTSSEAMGHEAGYPTKEEIKRKVKKLSKLKGIREDEEENGWGGSVSYETRIRYGETHQKIAHLAQEEKVDLVVLGTEEAENIADHSLADQVVQQVACPVLMVPGKVSFKPLRRIVVATDLRGFCPADMNLVLKLVNYFGAQLHLVHVLTKDDATARQFSLEELERMSKRITYQRVSHHVEVNASVCDGITQFCRTHRADMLVMGAHTPDAWEHLFRLGTEQKNDLQLPFLLVHAKKIRV</sequence>
<gene>
    <name evidence="3" type="ORF">H7U12_15730</name>
</gene>
<evidence type="ECO:0000256" key="1">
    <source>
        <dbReference type="ARBA" id="ARBA00008791"/>
    </source>
</evidence>
<accession>A0ABR6VVD2</accession>
<dbReference type="CDD" id="cd00293">
    <property type="entry name" value="USP-like"/>
    <property type="match status" value="2"/>
</dbReference>
<dbReference type="PANTHER" id="PTHR46268:SF6">
    <property type="entry name" value="UNIVERSAL STRESS PROTEIN UP12"/>
    <property type="match status" value="1"/>
</dbReference>
<reference evidence="3 4" key="1">
    <citation type="journal article" date="2019" name="Int. J. Syst. Evol. Microbiol.">
        <title>Rufibacter sediminis sp. nov., isolated from freshwater lake sediment.</title>
        <authorList>
            <person name="Qu J.H."/>
            <person name="Zhang L.J."/>
            <person name="Fu Y.H."/>
            <person name="Li H.F."/>
        </authorList>
    </citation>
    <scope>NUCLEOTIDE SEQUENCE [LARGE SCALE GENOMIC DNA]</scope>
    <source>
        <strain evidence="3 4">H-1</strain>
    </source>
</reference>
<evidence type="ECO:0000259" key="2">
    <source>
        <dbReference type="Pfam" id="PF00582"/>
    </source>
</evidence>
<feature type="domain" description="UspA" evidence="2">
    <location>
        <begin position="2"/>
        <end position="145"/>
    </location>
</feature>
<dbReference type="EMBL" id="JACOAF010000037">
    <property type="protein sequence ID" value="MBC3541144.1"/>
    <property type="molecule type" value="Genomic_DNA"/>
</dbReference>
<proteinExistence type="inferred from homology"/>
<dbReference type="Proteomes" id="UP000659698">
    <property type="component" value="Unassembled WGS sequence"/>
</dbReference>